<sequence>MVNMIKELLYPKKDAPAAKIEKVSEYDVVLNNPEIVSHTALDFKLPEYEGRELRPGHKIIFKVPDDFKDRVIRDVILRHRKGNTYRVDIGPDGHDPYGAYSRVELRDSKSGQWREWRDPAGYNPVKFAEPRSAGDPENEVLHDWVAMVGIITPDAARVTNEGKDDRYSVSQIHGLEMVFFPEQEGLTYNQNIYTQGTSFIDFASKNLLPQYGGGEHTAGVYKDAVVLGSYHSKDQEIHGESSLNTRVEGSRLIIKPTPGKKIVQIEVAIGDTEHRPDGNNRLGWAKLWVGIRRSSSRNIDWFIKNANVPPQGVIAGGPHIDQGLINPDDEIIIESRNDTSYIMGWRLASKD</sequence>
<reference evidence="1 2" key="1">
    <citation type="journal article" date="2015" name="Nature">
        <title>rRNA introns, odd ribosomes, and small enigmatic genomes across a large radiation of phyla.</title>
        <authorList>
            <person name="Brown C.T."/>
            <person name="Hug L.A."/>
            <person name="Thomas B.C."/>
            <person name="Sharon I."/>
            <person name="Castelle C.J."/>
            <person name="Singh A."/>
            <person name="Wilkins M.J."/>
            <person name="Williams K.H."/>
            <person name="Banfield J.F."/>
        </authorList>
    </citation>
    <scope>NUCLEOTIDE SEQUENCE [LARGE SCALE GENOMIC DNA]</scope>
</reference>
<gene>
    <name evidence="1" type="ORF">UW79_C0013G0011</name>
</gene>
<dbReference type="Proteomes" id="UP000034032">
    <property type="component" value="Unassembled WGS sequence"/>
</dbReference>
<protein>
    <submittedName>
        <fullName evidence="1">Uncharacterized protein</fullName>
    </submittedName>
</protein>
<dbReference type="EMBL" id="LCJR01000013">
    <property type="protein sequence ID" value="KKT81884.1"/>
    <property type="molecule type" value="Genomic_DNA"/>
</dbReference>
<comment type="caution">
    <text evidence="1">The sequence shown here is derived from an EMBL/GenBank/DDBJ whole genome shotgun (WGS) entry which is preliminary data.</text>
</comment>
<proteinExistence type="predicted"/>
<dbReference type="AlphaFoldDB" id="A0A0G1NCF4"/>
<organism evidence="1 2">
    <name type="scientific">Candidatus Yanofskybacteria bacterium GW2011_GWA2_44_9</name>
    <dbReference type="NCBI Taxonomy" id="1619025"/>
    <lineage>
        <taxon>Bacteria</taxon>
        <taxon>Candidatus Yanofskyibacteriota</taxon>
    </lineage>
</organism>
<name>A0A0G1NCF4_9BACT</name>
<evidence type="ECO:0000313" key="1">
    <source>
        <dbReference type="EMBL" id="KKT81884.1"/>
    </source>
</evidence>
<evidence type="ECO:0000313" key="2">
    <source>
        <dbReference type="Proteomes" id="UP000034032"/>
    </source>
</evidence>
<accession>A0A0G1NCF4</accession>